<keyword evidence="2" id="KW-1185">Reference proteome</keyword>
<dbReference type="EMBL" id="JBHSHD010000006">
    <property type="protein sequence ID" value="MFC4819900.1"/>
    <property type="molecule type" value="Genomic_DNA"/>
</dbReference>
<name>A0ABV9QSC1_9GAMM</name>
<protein>
    <submittedName>
        <fullName evidence="1">Calcium-binding protein</fullName>
    </submittedName>
</protein>
<reference evidence="2" key="1">
    <citation type="journal article" date="2019" name="Int. J. Syst. Evol. Microbiol.">
        <title>The Global Catalogue of Microorganisms (GCM) 10K type strain sequencing project: providing services to taxonomists for standard genome sequencing and annotation.</title>
        <authorList>
            <consortium name="The Broad Institute Genomics Platform"/>
            <consortium name="The Broad Institute Genome Sequencing Center for Infectious Disease"/>
            <person name="Wu L."/>
            <person name="Ma J."/>
        </authorList>
    </citation>
    <scope>NUCLEOTIDE SEQUENCE [LARGE SCALE GENOMIC DNA]</scope>
    <source>
        <strain evidence="2">CCUG 30340</strain>
    </source>
</reference>
<accession>A0ABV9QSC1</accession>
<evidence type="ECO:0000313" key="2">
    <source>
        <dbReference type="Proteomes" id="UP001595886"/>
    </source>
</evidence>
<evidence type="ECO:0000313" key="1">
    <source>
        <dbReference type="EMBL" id="MFC4819900.1"/>
    </source>
</evidence>
<gene>
    <name evidence="1" type="ORF">ACFO6Q_06175</name>
</gene>
<sequence>MNNPWLRPWTAPPGGGGPRAFLLAVLIASPVVAEAATPDRVVETAARDLLAQADALRPLLIGEIHGTQETPALLASMLRQGSGRPWLLGLEIPRQEQERIEAFLRSDGGARARAALTGGAFWTRELQDGRSSEAMLQLIDAVRALRRSGRDIHVVCFDDVAEDGSAGDRDARMAQALRTALSTERHRRAVALMGNYHARIGRGAPWNAQQEFLGWHLRDLSPLSVDVGAPTGSSWVCNPDCGVYRFGADRAPGDASLRMAAQPDGKGYVGTLSLPRFTASPPAVEATASTDAKPESPD</sequence>
<comment type="caution">
    <text evidence="1">The sequence shown here is derived from an EMBL/GenBank/DDBJ whole genome shotgun (WGS) entry which is preliminary data.</text>
</comment>
<dbReference type="RefSeq" id="WP_380019706.1">
    <property type="nucleotide sequence ID" value="NZ_JBHSHD010000006.1"/>
</dbReference>
<dbReference type="Gene3D" id="3.40.50.11550">
    <property type="match status" value="1"/>
</dbReference>
<dbReference type="Proteomes" id="UP001595886">
    <property type="component" value="Unassembled WGS sequence"/>
</dbReference>
<organism evidence="1 2">
    <name type="scientific">Dokdonella ginsengisoli</name>
    <dbReference type="NCBI Taxonomy" id="363846"/>
    <lineage>
        <taxon>Bacteria</taxon>
        <taxon>Pseudomonadati</taxon>
        <taxon>Pseudomonadota</taxon>
        <taxon>Gammaproteobacteria</taxon>
        <taxon>Lysobacterales</taxon>
        <taxon>Rhodanobacteraceae</taxon>
        <taxon>Dokdonella</taxon>
    </lineage>
</organism>
<dbReference type="SUPFAM" id="SSF159501">
    <property type="entry name" value="EreA/ChaN-like"/>
    <property type="match status" value="1"/>
</dbReference>
<proteinExistence type="predicted"/>